<proteinExistence type="inferred from homology"/>
<organism evidence="10 11">
    <name type="scientific">Paraclostridium benzoelyticum</name>
    <dbReference type="NCBI Taxonomy" id="1629550"/>
    <lineage>
        <taxon>Bacteria</taxon>
        <taxon>Bacillati</taxon>
        <taxon>Bacillota</taxon>
        <taxon>Clostridia</taxon>
        <taxon>Peptostreptococcales</taxon>
        <taxon>Peptostreptococcaceae</taxon>
        <taxon>Paraclostridium</taxon>
    </lineage>
</organism>
<dbReference type="Gene3D" id="3.40.1190.20">
    <property type="match status" value="1"/>
</dbReference>
<evidence type="ECO:0000256" key="7">
    <source>
        <dbReference type="PIRNR" id="PIRNR000535"/>
    </source>
</evidence>
<evidence type="ECO:0000256" key="2">
    <source>
        <dbReference type="ARBA" id="ARBA00022679"/>
    </source>
</evidence>
<dbReference type="UniPathway" id="UPA00704">
    <property type="reaction ID" value="UER00715"/>
</dbReference>
<dbReference type="GO" id="GO:2001059">
    <property type="term" value="P:D-tagatose 6-phosphate catabolic process"/>
    <property type="evidence" value="ECO:0007669"/>
    <property type="project" value="UniProtKB-UniPathway"/>
</dbReference>
<dbReference type="NCBIfam" id="TIGR03828">
    <property type="entry name" value="pfkB"/>
    <property type="match status" value="1"/>
</dbReference>
<keyword evidence="2 7" id="KW-0808">Transferase</keyword>
<evidence type="ECO:0000256" key="4">
    <source>
        <dbReference type="ARBA" id="ARBA00022777"/>
    </source>
</evidence>
<comment type="catalytic activity">
    <reaction evidence="6 8">
        <text>beta-D-fructose 1-phosphate + ATP = beta-D-fructose 1,6-bisphosphate + ADP + H(+)</text>
        <dbReference type="Rhea" id="RHEA:14213"/>
        <dbReference type="ChEBI" id="CHEBI:15378"/>
        <dbReference type="ChEBI" id="CHEBI:30616"/>
        <dbReference type="ChEBI" id="CHEBI:32966"/>
        <dbReference type="ChEBI" id="CHEBI:138881"/>
        <dbReference type="ChEBI" id="CHEBI:456216"/>
        <dbReference type="EC" id="2.7.1.56"/>
    </reaction>
</comment>
<name>A0A0M3DJD8_9FIRM</name>
<dbReference type="PROSITE" id="PS00583">
    <property type="entry name" value="PFKB_KINASES_1"/>
    <property type="match status" value="1"/>
</dbReference>
<protein>
    <recommendedName>
        <fullName evidence="7">Tagatose-6-phosphate kinase</fullName>
        <ecNumber evidence="7">2.7.1.144</ecNumber>
    </recommendedName>
</protein>
<comment type="catalytic activity">
    <reaction evidence="7">
        <text>D-tagatofuranose 6-phosphate + ATP = D-tagatofuranose 1,6-bisphosphate + ADP + H(+)</text>
        <dbReference type="Rhea" id="RHEA:12420"/>
        <dbReference type="ChEBI" id="CHEBI:15378"/>
        <dbReference type="ChEBI" id="CHEBI:30616"/>
        <dbReference type="ChEBI" id="CHEBI:58694"/>
        <dbReference type="ChEBI" id="CHEBI:58695"/>
        <dbReference type="ChEBI" id="CHEBI:456216"/>
        <dbReference type="EC" id="2.7.1.144"/>
    </reaction>
</comment>
<dbReference type="GO" id="GO:0005524">
    <property type="term" value="F:ATP binding"/>
    <property type="evidence" value="ECO:0007669"/>
    <property type="project" value="UniProtKB-UniRule"/>
</dbReference>
<keyword evidence="7" id="KW-0423">Lactose metabolism</keyword>
<evidence type="ECO:0000256" key="6">
    <source>
        <dbReference type="ARBA" id="ARBA00047745"/>
    </source>
</evidence>
<dbReference type="CDD" id="cd01164">
    <property type="entry name" value="FruK_PfkB_like"/>
    <property type="match status" value="1"/>
</dbReference>
<comment type="similarity">
    <text evidence="1">Belongs to the carbohydrate kinase pfkB family.</text>
</comment>
<dbReference type="GO" id="GO:0005829">
    <property type="term" value="C:cytosol"/>
    <property type="evidence" value="ECO:0007669"/>
    <property type="project" value="TreeGrafter"/>
</dbReference>
<dbReference type="OrthoDB" id="9801219at2"/>
<feature type="domain" description="Carbohydrate kinase PfkB" evidence="9">
    <location>
        <begin position="7"/>
        <end position="282"/>
    </location>
</feature>
<dbReference type="InterPro" id="IPR022463">
    <property type="entry name" value="1-PFruKinase"/>
</dbReference>
<evidence type="ECO:0000313" key="10">
    <source>
        <dbReference type="EMBL" id="KKY01554.1"/>
    </source>
</evidence>
<gene>
    <name evidence="10" type="ORF">VN21_08075</name>
</gene>
<dbReference type="GO" id="GO:0005988">
    <property type="term" value="P:lactose metabolic process"/>
    <property type="evidence" value="ECO:0007669"/>
    <property type="project" value="UniProtKB-KW"/>
</dbReference>
<dbReference type="PROSITE" id="PS00584">
    <property type="entry name" value="PFKB_KINASES_2"/>
    <property type="match status" value="1"/>
</dbReference>
<dbReference type="InterPro" id="IPR029056">
    <property type="entry name" value="Ribokinase-like"/>
</dbReference>
<dbReference type="Proteomes" id="UP000034407">
    <property type="component" value="Unassembled WGS sequence"/>
</dbReference>
<keyword evidence="11" id="KW-1185">Reference proteome</keyword>
<dbReference type="InterPro" id="IPR002173">
    <property type="entry name" value="Carboh/pur_kinase_PfkB_CS"/>
</dbReference>
<evidence type="ECO:0000256" key="5">
    <source>
        <dbReference type="ARBA" id="ARBA00022840"/>
    </source>
</evidence>
<dbReference type="InterPro" id="IPR017583">
    <property type="entry name" value="Tagatose/fructose_Pkinase"/>
</dbReference>
<reference evidence="10 11" key="1">
    <citation type="submission" date="2015-04" db="EMBL/GenBank/DDBJ databases">
        <title>Microcin producing Clostridium sp. JC272T.</title>
        <authorList>
            <person name="Jyothsna T."/>
            <person name="Sasikala C."/>
            <person name="Ramana C."/>
        </authorList>
    </citation>
    <scope>NUCLEOTIDE SEQUENCE [LARGE SCALE GENOMIC DNA]</scope>
    <source>
        <strain evidence="10 11">JC272</strain>
    </source>
</reference>
<sequence length="312" mass="34347">MISVITFNPSIDRLYKLDRFEIGSVQRADLVNPTAGGKGLNVAKVLRKLGEDVNCIGFLGGFNGEYIKSKLKDIGIENKFTTIQEETRICLNIMDSNNVSTEVLEKGPNISKEEINRFEKDLEEVLKDTHVLVASGSLAKGLPIDYYFKIGEICNQRNIKFILDSSGESLRLGMNSSPYLIKPNIDELESLSGLKIKSIEDIISVAESMLSSGVKNICVSMGKDGMIFVNKDYIYKVEIPKIEVINPVGSGDSSIAGFALGISKGYDLENTLKLANACGMSNAMNIYTGSINLDDINKFIDEIKVNEYVKKT</sequence>
<dbReference type="EC" id="2.7.1.144" evidence="7"/>
<evidence type="ECO:0000259" key="9">
    <source>
        <dbReference type="Pfam" id="PF00294"/>
    </source>
</evidence>
<evidence type="ECO:0000256" key="8">
    <source>
        <dbReference type="RuleBase" id="RU369061"/>
    </source>
</evidence>
<dbReference type="EMBL" id="LBBT01000174">
    <property type="protein sequence ID" value="KKY01554.1"/>
    <property type="molecule type" value="Genomic_DNA"/>
</dbReference>
<dbReference type="PANTHER" id="PTHR46566">
    <property type="entry name" value="1-PHOSPHOFRUCTOKINASE-RELATED"/>
    <property type="match status" value="1"/>
</dbReference>
<dbReference type="AlphaFoldDB" id="A0A0M3DJD8"/>
<evidence type="ECO:0000313" key="11">
    <source>
        <dbReference type="Proteomes" id="UP000034407"/>
    </source>
</evidence>
<keyword evidence="3 7" id="KW-0547">Nucleotide-binding</keyword>
<dbReference type="NCBIfam" id="TIGR03168">
    <property type="entry name" value="1-PFK"/>
    <property type="match status" value="1"/>
</dbReference>
<dbReference type="PATRIC" id="fig|1629550.3.peg.1054"/>
<comment type="caution">
    <text evidence="10">The sequence shown here is derived from an EMBL/GenBank/DDBJ whole genome shotgun (WGS) entry which is preliminary data.</text>
</comment>
<accession>A0A0M3DJD8</accession>
<dbReference type="GO" id="GO:0044281">
    <property type="term" value="P:small molecule metabolic process"/>
    <property type="evidence" value="ECO:0007669"/>
    <property type="project" value="UniProtKB-ARBA"/>
</dbReference>
<evidence type="ECO:0000256" key="1">
    <source>
        <dbReference type="ARBA" id="ARBA00005380"/>
    </source>
</evidence>
<dbReference type="Pfam" id="PF00294">
    <property type="entry name" value="PfkB"/>
    <property type="match status" value="1"/>
</dbReference>
<dbReference type="GO" id="GO:0009024">
    <property type="term" value="F:tagatose-6-phosphate kinase activity"/>
    <property type="evidence" value="ECO:0007669"/>
    <property type="project" value="UniProtKB-EC"/>
</dbReference>
<dbReference type="GO" id="GO:0016052">
    <property type="term" value="P:carbohydrate catabolic process"/>
    <property type="evidence" value="ECO:0007669"/>
    <property type="project" value="UniProtKB-ARBA"/>
</dbReference>
<comment type="similarity">
    <text evidence="7">Belongs to the carbohydrate kinase PfkB family. LacC subfamily.</text>
</comment>
<dbReference type="PIRSF" id="PIRSF000535">
    <property type="entry name" value="1PFK/6PFK/LacC"/>
    <property type="match status" value="1"/>
</dbReference>
<comment type="function">
    <text evidence="8">Catalyzes the ATP-dependent phosphorylation of fructose-l-phosphate to fructose-l,6-bisphosphate.</text>
</comment>
<evidence type="ECO:0000256" key="3">
    <source>
        <dbReference type="ARBA" id="ARBA00022741"/>
    </source>
</evidence>
<dbReference type="InterPro" id="IPR011611">
    <property type="entry name" value="PfkB_dom"/>
</dbReference>
<comment type="pathway">
    <text evidence="7">Carbohydrate metabolism; D-tagatose 6-phosphate degradation; D-glyceraldehyde 3-phosphate and glycerone phosphate from D-tagatose 6-phosphate: step 1/2.</text>
</comment>
<keyword evidence="4 8" id="KW-0418">Kinase</keyword>
<dbReference type="PANTHER" id="PTHR46566:SF1">
    <property type="entry name" value="1-PHOSPHOFRUCTOKINASE"/>
    <property type="match status" value="1"/>
</dbReference>
<dbReference type="FunFam" id="3.40.1190.20:FF:000001">
    <property type="entry name" value="Phosphofructokinase"/>
    <property type="match status" value="1"/>
</dbReference>
<dbReference type="SUPFAM" id="SSF53613">
    <property type="entry name" value="Ribokinase-like"/>
    <property type="match status" value="1"/>
</dbReference>
<dbReference type="RefSeq" id="WP_046822795.1">
    <property type="nucleotide sequence ID" value="NZ_JBCLWQ010000002.1"/>
</dbReference>
<keyword evidence="5 7" id="KW-0067">ATP-binding</keyword>
<dbReference type="GO" id="GO:0008662">
    <property type="term" value="F:1-phosphofructokinase activity"/>
    <property type="evidence" value="ECO:0007669"/>
    <property type="project" value="UniProtKB-UniRule"/>
</dbReference>